<dbReference type="PANTHER" id="PTHR10404">
    <property type="entry name" value="N-ACETYLATED-ALPHA-LINKED ACIDIC DIPEPTIDASE"/>
    <property type="match status" value="1"/>
</dbReference>
<dbReference type="CDD" id="cd08022">
    <property type="entry name" value="M28_PSMA_like"/>
    <property type="match status" value="1"/>
</dbReference>
<dbReference type="Gene3D" id="3.40.630.10">
    <property type="entry name" value="Zn peptidases"/>
    <property type="match status" value="1"/>
</dbReference>
<dbReference type="FunFam" id="3.40.630.10:FF:000101">
    <property type="entry name" value="N-acetylated alpha-linked acidic dipeptidase like 1"/>
    <property type="match status" value="1"/>
</dbReference>
<gene>
    <name evidence="7" type="ORF">GP486_006008</name>
</gene>
<dbReference type="Pfam" id="PF02225">
    <property type="entry name" value="PA"/>
    <property type="match status" value="1"/>
</dbReference>
<feature type="transmembrane region" description="Helical" evidence="3">
    <location>
        <begin position="161"/>
        <end position="184"/>
    </location>
</feature>
<dbReference type="InterPro" id="IPR039373">
    <property type="entry name" value="Peptidase_M28B"/>
</dbReference>
<dbReference type="Pfam" id="PF04253">
    <property type="entry name" value="TFR_dimer"/>
    <property type="match status" value="1"/>
</dbReference>
<dbReference type="Gene3D" id="3.50.30.30">
    <property type="match status" value="1"/>
</dbReference>
<dbReference type="Proteomes" id="UP000750711">
    <property type="component" value="Unassembled WGS sequence"/>
</dbReference>
<sequence length="906" mass="101497">MVNEKFNKYENLPIPTYEEATSSRPTSAQSHLGVGEASSDAERQGLLGRNGDEMRPWRGGTSGYQPPTVESARSSLESDYFLPSSADVSPRSSDDEFRREVAEMEVLDPSVDGAVGSSRIRNQLSKRITSLTNTLSSIHLPFEFRFPSFDFIRSRLPENRAVIWANIGRFIALIFVLLLVYTLFVSDVFPVGRSGAGQPHGEAVRAFVQGFVDENRIRGYLERLTAYDHVAGTEGDYILAKWVEELFATANLEQVELKEYQVYLNYPRASGRRVAIIHPPEMAWEAHLEEESVYDDPNAYKKQTLVFHGHSRAGNITGPLIYANYGSREDFKTLADSGIDVKGAIVLVRYYGTQGDRALKVKAAELAGAVGCIIYSDPMEDGFRRGDAWPAGRWMPSDGVQRGAVSLMSWIIGDVLTPGWASTKDAKRISKEDNAGLVNIPSLPLAWRDAQRLLQVLKSYGRKVPADWIGGVPDVGEWWSGDQTSPIVHLSNLQDEEEKQPIWNVLGRISGLEQREKQIIVGNHRDAWCLGGSDPGSGTAILLEVVRIFGELVKQGWRPLRTIVFANWDGEEYNLIGSTEWVEDNVQDLRQNGMSYINLDAAVTGSEFNASASPLFQRVLLHVLDRTADPTKNRTLRSLWDENGNQLQGLGAGSDYVAFQDIAGTSSLDISFEGPGFPYHSCYDNFEWMKKFGDPDFQYHKVLAQVLALLVLELADRQVLPYDFKAYAFAVKGYVNDLDAYAKKQMKGEDQGASFNVERLQQAADQFVRNAEIFQQWEQEWSDIVYASGGFESNVLTQHRISHNSRSENTFYLFTLKYEKALWLTQQPKSVANFETHLLDLEEGGGLPGREQFKHVIFAPQAWSGYDTAYFPAVRDALDQRNWSLAQQQVDKAAAILSKASDKLLH</sequence>
<keyword evidence="3" id="KW-0472">Membrane</keyword>
<comment type="caution">
    <text evidence="7">The sequence shown here is derived from an EMBL/GenBank/DDBJ whole genome shotgun (WGS) entry which is preliminary data.</text>
</comment>
<dbReference type="Gene3D" id="1.20.930.40">
    <property type="entry name" value="Transferrin receptor-like, dimerisation domain"/>
    <property type="match status" value="1"/>
</dbReference>
<comment type="similarity">
    <text evidence="1">Belongs to the peptidase M28 family. M28B subfamily.</text>
</comment>
<dbReference type="FunFam" id="3.50.30.30:FF:000029">
    <property type="entry name" value="Glutamate carboxypeptidase Tre2, putative"/>
    <property type="match status" value="1"/>
</dbReference>
<evidence type="ECO:0000259" key="4">
    <source>
        <dbReference type="Pfam" id="PF02225"/>
    </source>
</evidence>
<dbReference type="SUPFAM" id="SSF47672">
    <property type="entry name" value="Transferrin receptor-like dimerisation domain"/>
    <property type="match status" value="1"/>
</dbReference>
<dbReference type="InterPro" id="IPR007365">
    <property type="entry name" value="TFR-like_dimer_dom"/>
</dbReference>
<reference evidence="7" key="1">
    <citation type="submission" date="2021-03" db="EMBL/GenBank/DDBJ databases">
        <title>Comparative genomics and phylogenomic investigation of the class Geoglossomycetes provide insights into ecological specialization and systematics.</title>
        <authorList>
            <person name="Melie T."/>
            <person name="Pirro S."/>
            <person name="Miller A.N."/>
            <person name="Quandt A."/>
        </authorList>
    </citation>
    <scope>NUCLEOTIDE SEQUENCE</scope>
    <source>
        <strain evidence="7">CAQ_001_2017</strain>
    </source>
</reference>
<evidence type="ECO:0000313" key="8">
    <source>
        <dbReference type="Proteomes" id="UP000750711"/>
    </source>
</evidence>
<dbReference type="Pfam" id="PF04389">
    <property type="entry name" value="Peptidase_M28"/>
    <property type="match status" value="1"/>
</dbReference>
<dbReference type="InterPro" id="IPR003137">
    <property type="entry name" value="PA_domain"/>
</dbReference>
<keyword evidence="3" id="KW-0812">Transmembrane</keyword>
<dbReference type="SUPFAM" id="SSF53187">
    <property type="entry name" value="Zn-dependent exopeptidases"/>
    <property type="match status" value="1"/>
</dbReference>
<dbReference type="InterPro" id="IPR036757">
    <property type="entry name" value="TFR-like_dimer_dom_sf"/>
</dbReference>
<evidence type="ECO:0000256" key="2">
    <source>
        <dbReference type="SAM" id="MobiDB-lite"/>
    </source>
</evidence>
<evidence type="ECO:0000259" key="6">
    <source>
        <dbReference type="Pfam" id="PF04389"/>
    </source>
</evidence>
<dbReference type="EMBL" id="JAGHQM010001247">
    <property type="protein sequence ID" value="KAH0556051.1"/>
    <property type="molecule type" value="Genomic_DNA"/>
</dbReference>
<keyword evidence="8" id="KW-1185">Reference proteome</keyword>
<dbReference type="InterPro" id="IPR046450">
    <property type="entry name" value="PA_dom_sf"/>
</dbReference>
<dbReference type="InterPro" id="IPR007484">
    <property type="entry name" value="Peptidase_M28"/>
</dbReference>
<dbReference type="PANTHER" id="PTHR10404:SF71">
    <property type="entry name" value="CARBOXYPEPTIDASE TRE2, PUTATIVE (AFU_ORTHOLOGUE AFUA_3G10650)-RELATED"/>
    <property type="match status" value="1"/>
</dbReference>
<accession>A0A9P8L853</accession>
<proteinExistence type="inferred from homology"/>
<evidence type="ECO:0000259" key="5">
    <source>
        <dbReference type="Pfam" id="PF04253"/>
    </source>
</evidence>
<feature type="domain" description="Peptidase M28" evidence="6">
    <location>
        <begin position="504"/>
        <end position="687"/>
    </location>
</feature>
<organism evidence="7 8">
    <name type="scientific">Trichoglossum hirsutum</name>
    <dbReference type="NCBI Taxonomy" id="265104"/>
    <lineage>
        <taxon>Eukaryota</taxon>
        <taxon>Fungi</taxon>
        <taxon>Dikarya</taxon>
        <taxon>Ascomycota</taxon>
        <taxon>Pezizomycotina</taxon>
        <taxon>Geoglossomycetes</taxon>
        <taxon>Geoglossales</taxon>
        <taxon>Geoglossaceae</taxon>
        <taxon>Trichoglossum</taxon>
    </lineage>
</organism>
<keyword evidence="3" id="KW-1133">Transmembrane helix</keyword>
<protein>
    <submittedName>
        <fullName evidence="7">Uncharacterized protein</fullName>
    </submittedName>
</protein>
<evidence type="ECO:0000256" key="3">
    <source>
        <dbReference type="SAM" id="Phobius"/>
    </source>
</evidence>
<evidence type="ECO:0000256" key="1">
    <source>
        <dbReference type="ARBA" id="ARBA00005634"/>
    </source>
</evidence>
<feature type="domain" description="PA" evidence="4">
    <location>
        <begin position="316"/>
        <end position="404"/>
    </location>
</feature>
<feature type="compositionally biased region" description="Polar residues" evidence="2">
    <location>
        <begin position="19"/>
        <end position="30"/>
    </location>
</feature>
<dbReference type="AlphaFoldDB" id="A0A9P8L853"/>
<dbReference type="CDD" id="cd02121">
    <property type="entry name" value="PA_GCPII_like"/>
    <property type="match status" value="1"/>
</dbReference>
<name>A0A9P8L853_9PEZI</name>
<dbReference type="GO" id="GO:0004180">
    <property type="term" value="F:carboxypeptidase activity"/>
    <property type="evidence" value="ECO:0007669"/>
    <property type="project" value="TreeGrafter"/>
</dbReference>
<evidence type="ECO:0000313" key="7">
    <source>
        <dbReference type="EMBL" id="KAH0556051.1"/>
    </source>
</evidence>
<feature type="region of interest" description="Disordered" evidence="2">
    <location>
        <begin position="1"/>
        <end position="70"/>
    </location>
</feature>
<dbReference type="SUPFAM" id="SSF52025">
    <property type="entry name" value="PA domain"/>
    <property type="match status" value="1"/>
</dbReference>
<feature type="domain" description="Transferrin receptor-like dimerisation" evidence="5">
    <location>
        <begin position="831"/>
        <end position="904"/>
    </location>
</feature>